<reference evidence="1 2" key="1">
    <citation type="submission" date="2019-03" db="EMBL/GenBank/DDBJ databases">
        <title>Single cell metagenomics reveals metabolic interactions within the superorganism composed of flagellate Streblomastix strix and complex community of Bacteroidetes bacteria on its surface.</title>
        <authorList>
            <person name="Treitli S.C."/>
            <person name="Kolisko M."/>
            <person name="Husnik F."/>
            <person name="Keeling P."/>
            <person name="Hampl V."/>
        </authorList>
    </citation>
    <scope>NUCLEOTIDE SEQUENCE [LARGE SCALE GENOMIC DNA]</scope>
    <source>
        <strain evidence="1">ST1C</strain>
    </source>
</reference>
<evidence type="ECO:0000313" key="2">
    <source>
        <dbReference type="Proteomes" id="UP000324800"/>
    </source>
</evidence>
<dbReference type="AlphaFoldDB" id="A0A5J4V3D0"/>
<evidence type="ECO:0000313" key="1">
    <source>
        <dbReference type="EMBL" id="KAA6377117.1"/>
    </source>
</evidence>
<comment type="caution">
    <text evidence="1">The sequence shown here is derived from an EMBL/GenBank/DDBJ whole genome shotgun (WGS) entry which is preliminary data.</text>
</comment>
<name>A0A5J4V3D0_9EUKA</name>
<accession>A0A5J4V3D0</accession>
<dbReference type="EMBL" id="SNRW01010034">
    <property type="protein sequence ID" value="KAA6377117.1"/>
    <property type="molecule type" value="Genomic_DNA"/>
</dbReference>
<protein>
    <submittedName>
        <fullName evidence="1">Uncharacterized protein</fullName>
    </submittedName>
</protein>
<gene>
    <name evidence="1" type="ORF">EZS28_027357</name>
</gene>
<dbReference type="Proteomes" id="UP000324800">
    <property type="component" value="Unassembled WGS sequence"/>
</dbReference>
<proteinExistence type="predicted"/>
<sequence length="115" mass="13259">MGKRPPPPILCTIHDTFWLFGPANGVHTNGQGEVTFTGNIPDGDYEMVQIDSCQLFLTDDQIDDYKNKIKTVSDKNKYIKQMKQLSNDQCKIHNTRVAYVAEEDRYLQYEVENDL</sequence>
<organism evidence="1 2">
    <name type="scientific">Streblomastix strix</name>
    <dbReference type="NCBI Taxonomy" id="222440"/>
    <lineage>
        <taxon>Eukaryota</taxon>
        <taxon>Metamonada</taxon>
        <taxon>Preaxostyla</taxon>
        <taxon>Oxymonadida</taxon>
        <taxon>Streblomastigidae</taxon>
        <taxon>Streblomastix</taxon>
    </lineage>
</organism>